<reference evidence="4 5" key="1">
    <citation type="submission" date="2018-10" db="EMBL/GenBank/DDBJ databases">
        <title>Sequencing the genomes of 1000 actinobacteria strains.</title>
        <authorList>
            <person name="Klenk H.-P."/>
        </authorList>
    </citation>
    <scope>NUCLEOTIDE SEQUENCE [LARGE SCALE GENOMIC DNA]</scope>
    <source>
        <strain evidence="4 5">DSM 45175</strain>
    </source>
</reference>
<dbReference type="EMBL" id="RBKT01000001">
    <property type="protein sequence ID" value="RKR90461.1"/>
    <property type="molecule type" value="Genomic_DNA"/>
</dbReference>
<accession>A0A495JNP8</accession>
<keyword evidence="1" id="KW-0472">Membrane</keyword>
<dbReference type="InterPro" id="IPR057798">
    <property type="entry name" value="PH_YqeB"/>
</dbReference>
<dbReference type="InterPro" id="IPR056411">
    <property type="entry name" value="CysS_C"/>
</dbReference>
<feature type="domain" description="YqeB PH" evidence="3">
    <location>
        <begin position="16"/>
        <end position="165"/>
    </location>
</feature>
<feature type="transmembrane region" description="Helical" evidence="1">
    <location>
        <begin position="25"/>
        <end position="50"/>
    </location>
</feature>
<evidence type="ECO:0000256" key="1">
    <source>
        <dbReference type="SAM" id="Phobius"/>
    </source>
</evidence>
<keyword evidence="1" id="KW-1133">Transmembrane helix</keyword>
<proteinExistence type="predicted"/>
<evidence type="ECO:0000313" key="5">
    <source>
        <dbReference type="Proteomes" id="UP000277671"/>
    </source>
</evidence>
<name>A0A495JNP8_9ACTN</name>
<dbReference type="Pfam" id="PF23494">
    <property type="entry name" value="bPH_10"/>
    <property type="match status" value="1"/>
</dbReference>
<dbReference type="Proteomes" id="UP000277671">
    <property type="component" value="Unassembled WGS sequence"/>
</dbReference>
<dbReference type="RefSeq" id="WP_246017216.1">
    <property type="nucleotide sequence ID" value="NZ_RBKT01000001.1"/>
</dbReference>
<dbReference type="AlphaFoldDB" id="A0A495JNP8"/>
<keyword evidence="5" id="KW-1185">Reference proteome</keyword>
<protein>
    <recommendedName>
        <fullName evidence="6">DUF308 domain-containing protein</fullName>
    </recommendedName>
</protein>
<evidence type="ECO:0000259" key="3">
    <source>
        <dbReference type="Pfam" id="PF23494"/>
    </source>
</evidence>
<feature type="transmembrane region" description="Helical" evidence="1">
    <location>
        <begin position="70"/>
        <end position="92"/>
    </location>
</feature>
<sequence length="240" mass="25654">MTASGAGPAGPANARKVAEPGWVRVLIWGLFPLLGAGVIGGLNAITGWLMKLPWAPVKYPAKFVDDLPEPAATLGAVAIGLVAGLIVAVAAVHEQLAVTVAAERVTLSRGNGTVRSVDGADIALVFLDGKQLVLLDPAGAELAREKSDLDAEALREAFEAHGFRWVAEDPHRAEYRLWVAPVGDLPDAVNVLLAARQKALKEDKSGYASRIRGELGQLGYVVRDERKKHQYWRRVPDHPG</sequence>
<feature type="domain" description="Cysteinyl-tRNA ligase anticodon binding" evidence="2">
    <location>
        <begin position="183"/>
        <end position="233"/>
    </location>
</feature>
<organism evidence="4 5">
    <name type="scientific">Micromonospora pisi</name>
    <dbReference type="NCBI Taxonomy" id="589240"/>
    <lineage>
        <taxon>Bacteria</taxon>
        <taxon>Bacillati</taxon>
        <taxon>Actinomycetota</taxon>
        <taxon>Actinomycetes</taxon>
        <taxon>Micromonosporales</taxon>
        <taxon>Micromonosporaceae</taxon>
        <taxon>Micromonospora</taxon>
    </lineage>
</organism>
<dbReference type="Pfam" id="PF23493">
    <property type="entry name" value="CysS_C"/>
    <property type="match status" value="1"/>
</dbReference>
<gene>
    <name evidence="4" type="ORF">BDK92_4834</name>
</gene>
<evidence type="ECO:0000259" key="2">
    <source>
        <dbReference type="Pfam" id="PF23493"/>
    </source>
</evidence>
<keyword evidence="1" id="KW-0812">Transmembrane</keyword>
<evidence type="ECO:0008006" key="6">
    <source>
        <dbReference type="Google" id="ProtNLM"/>
    </source>
</evidence>
<comment type="caution">
    <text evidence="4">The sequence shown here is derived from an EMBL/GenBank/DDBJ whole genome shotgun (WGS) entry which is preliminary data.</text>
</comment>
<evidence type="ECO:0000313" key="4">
    <source>
        <dbReference type="EMBL" id="RKR90461.1"/>
    </source>
</evidence>